<evidence type="ECO:0000313" key="2">
    <source>
        <dbReference type="Proteomes" id="UP000678545"/>
    </source>
</evidence>
<dbReference type="AlphaFoldDB" id="A0A941IEZ2"/>
<dbReference type="Proteomes" id="UP000678545">
    <property type="component" value="Unassembled WGS sequence"/>
</dbReference>
<reference evidence="1" key="1">
    <citation type="submission" date="2021-04" db="EMBL/GenBank/DDBJ databases">
        <title>novel species isolated from subtropical streams in China.</title>
        <authorList>
            <person name="Lu H."/>
        </authorList>
    </citation>
    <scope>NUCLEOTIDE SEQUENCE</scope>
    <source>
        <strain evidence="1">FT137W</strain>
    </source>
</reference>
<keyword evidence="2" id="KW-1185">Reference proteome</keyword>
<proteinExistence type="predicted"/>
<dbReference type="EMBL" id="JAGSPJ010000002">
    <property type="protein sequence ID" value="MBR7799877.1"/>
    <property type="molecule type" value="Genomic_DNA"/>
</dbReference>
<accession>A0A941IEZ2</accession>
<organism evidence="1 2">
    <name type="scientific">Undibacterium fentianense</name>
    <dbReference type="NCBI Taxonomy" id="2828728"/>
    <lineage>
        <taxon>Bacteria</taxon>
        <taxon>Pseudomonadati</taxon>
        <taxon>Pseudomonadota</taxon>
        <taxon>Betaproteobacteria</taxon>
        <taxon>Burkholderiales</taxon>
        <taxon>Oxalobacteraceae</taxon>
        <taxon>Undibacterium</taxon>
    </lineage>
</organism>
<protein>
    <submittedName>
        <fullName evidence="1">Uncharacterized protein</fullName>
    </submittedName>
</protein>
<name>A0A941IEZ2_9BURK</name>
<comment type="caution">
    <text evidence="1">The sequence shown here is derived from an EMBL/GenBank/DDBJ whole genome shotgun (WGS) entry which is preliminary data.</text>
</comment>
<sequence length="171" mass="19325">MEILAEKLGKFDKFDRIHFIRRDRSQCVCNMPRQGTLPHDLIHFVVESSLPFRYGFLNLVAAGAEASFAMELAHDKSLTDIDVEAIQVEAIVEALQTQLWGAYFDFASFDEANQLACSARGKTALAINEEQSLQLYQTVLDLFEQWQALPFHSSMPLHFDDANESEHVSAS</sequence>
<evidence type="ECO:0000313" key="1">
    <source>
        <dbReference type="EMBL" id="MBR7799877.1"/>
    </source>
</evidence>
<gene>
    <name evidence="1" type="ORF">KDM90_07700</name>
</gene>